<reference evidence="14 15" key="1">
    <citation type="submission" date="2024-09" db="EMBL/GenBank/DDBJ databases">
        <authorList>
            <person name="Sun Q."/>
            <person name="Mori K."/>
        </authorList>
    </citation>
    <scope>NUCLEOTIDE SEQUENCE [LARGE SCALE GENOMIC DNA]</scope>
    <source>
        <strain evidence="14 15">TBRC 4938</strain>
    </source>
</reference>
<comment type="catalytic activity">
    <reaction evidence="10 12">
        <text>2'-deoxycytidine + H2O + H(+) = 2'-deoxyuridine + NH4(+)</text>
        <dbReference type="Rhea" id="RHEA:13433"/>
        <dbReference type="ChEBI" id="CHEBI:15377"/>
        <dbReference type="ChEBI" id="CHEBI:15378"/>
        <dbReference type="ChEBI" id="CHEBI:15698"/>
        <dbReference type="ChEBI" id="CHEBI:16450"/>
        <dbReference type="ChEBI" id="CHEBI:28938"/>
        <dbReference type="EC" id="3.5.4.5"/>
    </reaction>
</comment>
<evidence type="ECO:0000313" key="14">
    <source>
        <dbReference type="EMBL" id="MFB9951665.1"/>
    </source>
</evidence>
<comment type="caution">
    <text evidence="14">The sequence shown here is derived from an EMBL/GenBank/DDBJ whole genome shotgun (WGS) entry which is preliminary data.</text>
</comment>
<comment type="function">
    <text evidence="2 12">This enzyme scavenges exogenous and endogenous cytidine and 2'-deoxycytidine for UMP synthesis.</text>
</comment>
<proteinExistence type="inferred from homology"/>
<dbReference type="InterPro" id="IPR016193">
    <property type="entry name" value="Cytidine_deaminase-like"/>
</dbReference>
<name>A0ABV6AM24_9HYPH</name>
<evidence type="ECO:0000256" key="7">
    <source>
        <dbReference type="ARBA" id="ARBA00022801"/>
    </source>
</evidence>
<evidence type="ECO:0000256" key="4">
    <source>
        <dbReference type="ARBA" id="ARBA00012783"/>
    </source>
</evidence>
<evidence type="ECO:0000256" key="3">
    <source>
        <dbReference type="ARBA" id="ARBA00006576"/>
    </source>
</evidence>
<dbReference type="InterPro" id="IPR050202">
    <property type="entry name" value="Cyt/Deoxycyt_deaminase"/>
</dbReference>
<dbReference type="InterPro" id="IPR006262">
    <property type="entry name" value="Cyt_deam_tetra"/>
</dbReference>
<evidence type="ECO:0000256" key="8">
    <source>
        <dbReference type="ARBA" id="ARBA00022833"/>
    </source>
</evidence>
<keyword evidence="8 12" id="KW-0862">Zinc</keyword>
<dbReference type="InterPro" id="IPR016192">
    <property type="entry name" value="APOBEC/CMP_deaminase_Zn-bd"/>
</dbReference>
<dbReference type="GO" id="GO:0004126">
    <property type="term" value="F:cytidine deaminase activity"/>
    <property type="evidence" value="ECO:0007669"/>
    <property type="project" value="UniProtKB-EC"/>
</dbReference>
<dbReference type="PROSITE" id="PS00903">
    <property type="entry name" value="CYT_DCMP_DEAMINASES_1"/>
    <property type="match status" value="1"/>
</dbReference>
<dbReference type="EC" id="3.5.4.5" evidence="4 12"/>
<evidence type="ECO:0000256" key="2">
    <source>
        <dbReference type="ARBA" id="ARBA00003949"/>
    </source>
</evidence>
<accession>A0ABV6AM24</accession>
<dbReference type="EMBL" id="JBHMAA010000027">
    <property type="protein sequence ID" value="MFB9951665.1"/>
    <property type="molecule type" value="Genomic_DNA"/>
</dbReference>
<dbReference type="SUPFAM" id="SSF53927">
    <property type="entry name" value="Cytidine deaminase-like"/>
    <property type="match status" value="1"/>
</dbReference>
<dbReference type="Proteomes" id="UP001589692">
    <property type="component" value="Unassembled WGS sequence"/>
</dbReference>
<dbReference type="NCBIfam" id="TIGR01354">
    <property type="entry name" value="cyt_deam_tetra"/>
    <property type="match status" value="1"/>
</dbReference>
<dbReference type="PANTHER" id="PTHR11644:SF2">
    <property type="entry name" value="CYTIDINE DEAMINASE"/>
    <property type="match status" value="1"/>
</dbReference>
<gene>
    <name evidence="14" type="ORF">ACFFP0_22690</name>
</gene>
<dbReference type="CDD" id="cd01283">
    <property type="entry name" value="cytidine_deaminase"/>
    <property type="match status" value="1"/>
</dbReference>
<evidence type="ECO:0000256" key="12">
    <source>
        <dbReference type="RuleBase" id="RU364006"/>
    </source>
</evidence>
<comment type="similarity">
    <text evidence="3 12">Belongs to the cytidine and deoxycytidylate deaminase family.</text>
</comment>
<evidence type="ECO:0000256" key="9">
    <source>
        <dbReference type="ARBA" id="ARBA00032005"/>
    </source>
</evidence>
<dbReference type="RefSeq" id="WP_377264482.1">
    <property type="nucleotide sequence ID" value="NZ_JBHMAA010000027.1"/>
</dbReference>
<evidence type="ECO:0000256" key="10">
    <source>
        <dbReference type="ARBA" id="ARBA00049252"/>
    </source>
</evidence>
<dbReference type="NCBIfam" id="NF004064">
    <property type="entry name" value="PRK05578.1"/>
    <property type="match status" value="1"/>
</dbReference>
<evidence type="ECO:0000256" key="6">
    <source>
        <dbReference type="ARBA" id="ARBA00022723"/>
    </source>
</evidence>
<evidence type="ECO:0000256" key="5">
    <source>
        <dbReference type="ARBA" id="ARBA00018266"/>
    </source>
</evidence>
<dbReference type="PANTHER" id="PTHR11644">
    <property type="entry name" value="CYTIDINE DEAMINASE"/>
    <property type="match status" value="1"/>
</dbReference>
<dbReference type="Pfam" id="PF00383">
    <property type="entry name" value="dCMP_cyt_deam_1"/>
    <property type="match status" value="1"/>
</dbReference>
<evidence type="ECO:0000259" key="13">
    <source>
        <dbReference type="PROSITE" id="PS51747"/>
    </source>
</evidence>
<sequence>MSAQSSQKELFEAAREAMGKAHAPYSKFPVGAAIRADDGKVYPGANIENISFPQGWCAEPTAIGAMIMGGGRKIVELAVIAEKLPLCTPCGGCRQKISEFASADTRIYLCDDAGVQKTVTMAELLPYAFETDVIG</sequence>
<dbReference type="PROSITE" id="PS51747">
    <property type="entry name" value="CYT_DCMP_DEAMINASES_2"/>
    <property type="match status" value="1"/>
</dbReference>
<keyword evidence="7 12" id="KW-0378">Hydrolase</keyword>
<dbReference type="Gene3D" id="3.40.140.10">
    <property type="entry name" value="Cytidine Deaminase, domain 2"/>
    <property type="match status" value="1"/>
</dbReference>
<evidence type="ECO:0000256" key="11">
    <source>
        <dbReference type="ARBA" id="ARBA00049558"/>
    </source>
</evidence>
<keyword evidence="15" id="KW-1185">Reference proteome</keyword>
<comment type="catalytic activity">
    <reaction evidence="11 12">
        <text>cytidine + H2O + H(+) = uridine + NH4(+)</text>
        <dbReference type="Rhea" id="RHEA:16069"/>
        <dbReference type="ChEBI" id="CHEBI:15377"/>
        <dbReference type="ChEBI" id="CHEBI:15378"/>
        <dbReference type="ChEBI" id="CHEBI:16704"/>
        <dbReference type="ChEBI" id="CHEBI:17562"/>
        <dbReference type="ChEBI" id="CHEBI:28938"/>
        <dbReference type="EC" id="3.5.4.5"/>
    </reaction>
</comment>
<dbReference type="InterPro" id="IPR002125">
    <property type="entry name" value="CMP_dCMP_dom"/>
</dbReference>
<comment type="cofactor">
    <cofactor evidence="1 12">
        <name>Zn(2+)</name>
        <dbReference type="ChEBI" id="CHEBI:29105"/>
    </cofactor>
</comment>
<keyword evidence="6 12" id="KW-0479">Metal-binding</keyword>
<evidence type="ECO:0000256" key="1">
    <source>
        <dbReference type="ARBA" id="ARBA00001947"/>
    </source>
</evidence>
<organism evidence="14 15">
    <name type="scientific">Rhizobium puerariae</name>
    <dbReference type="NCBI Taxonomy" id="1585791"/>
    <lineage>
        <taxon>Bacteria</taxon>
        <taxon>Pseudomonadati</taxon>
        <taxon>Pseudomonadota</taxon>
        <taxon>Alphaproteobacteria</taxon>
        <taxon>Hyphomicrobiales</taxon>
        <taxon>Rhizobiaceae</taxon>
        <taxon>Rhizobium/Agrobacterium group</taxon>
        <taxon>Rhizobium</taxon>
    </lineage>
</organism>
<protein>
    <recommendedName>
        <fullName evidence="5 12">Cytidine deaminase</fullName>
        <ecNumber evidence="4 12">3.5.4.5</ecNumber>
    </recommendedName>
    <alternativeName>
        <fullName evidence="9 12">Cytidine aminohydrolase</fullName>
    </alternativeName>
</protein>
<feature type="domain" description="CMP/dCMP-type deaminase" evidence="13">
    <location>
        <begin position="5"/>
        <end position="132"/>
    </location>
</feature>
<evidence type="ECO:0000313" key="15">
    <source>
        <dbReference type="Proteomes" id="UP001589692"/>
    </source>
</evidence>